<dbReference type="GO" id="GO:0005783">
    <property type="term" value="C:endoplasmic reticulum"/>
    <property type="evidence" value="ECO:0007669"/>
    <property type="project" value="UniProtKB-SubCell"/>
</dbReference>
<keyword evidence="10" id="KW-0547">Nucleotide-binding</keyword>
<keyword evidence="10" id="KW-0378">Hydrolase</keyword>
<keyword evidence="3" id="KW-0812">Transmembrane</keyword>
<dbReference type="AlphaFoldDB" id="A0A0A9Z0U1"/>
<reference evidence="9" key="2">
    <citation type="submission" date="2014-07" db="EMBL/GenBank/DDBJ databases">
        <authorList>
            <person name="Hull J."/>
        </authorList>
    </citation>
    <scope>NUCLEOTIDE SEQUENCE</scope>
</reference>
<evidence type="ECO:0000259" key="8">
    <source>
        <dbReference type="Pfam" id="PF02889"/>
    </source>
</evidence>
<evidence type="ECO:0000313" key="9">
    <source>
        <dbReference type="EMBL" id="JAG37481.1"/>
    </source>
</evidence>
<keyword evidence="6" id="KW-0472">Membrane</keyword>
<evidence type="ECO:0000256" key="7">
    <source>
        <dbReference type="ARBA" id="ARBA00023186"/>
    </source>
</evidence>
<dbReference type="InterPro" id="IPR004179">
    <property type="entry name" value="Sec63-dom"/>
</dbReference>
<proteinExistence type="predicted"/>
<keyword evidence="10" id="KW-0067">ATP-binding</keyword>
<sequence>MNDVATFCNAFPDIQFEYESPSTTVHAETANTLSVLLQRMDLETEEAVKEIQVPAALYPENRTESWYIVLADVHANRVWGMKRIVCNRATTAVKVPYRAPATGIYDLQLLLLSDSWVGVDRQCELTITVE</sequence>
<evidence type="ECO:0000256" key="6">
    <source>
        <dbReference type="ARBA" id="ARBA00023136"/>
    </source>
</evidence>
<comment type="subcellular location">
    <subcellularLocation>
        <location evidence="2">Endoplasmic reticulum</location>
    </subcellularLocation>
    <subcellularLocation>
        <location evidence="1">Membrane</location>
        <topology evidence="1">Multi-pass membrane protein</topology>
    </subcellularLocation>
</comment>
<keyword evidence="10" id="KW-0687">Ribonucleoprotein</keyword>
<organism evidence="9">
    <name type="scientific">Lygus hesperus</name>
    <name type="common">Western plant bug</name>
    <dbReference type="NCBI Taxonomy" id="30085"/>
    <lineage>
        <taxon>Eukaryota</taxon>
        <taxon>Metazoa</taxon>
        <taxon>Ecdysozoa</taxon>
        <taxon>Arthropoda</taxon>
        <taxon>Hexapoda</taxon>
        <taxon>Insecta</taxon>
        <taxon>Pterygota</taxon>
        <taxon>Neoptera</taxon>
        <taxon>Paraneoptera</taxon>
        <taxon>Hemiptera</taxon>
        <taxon>Heteroptera</taxon>
        <taxon>Panheteroptera</taxon>
        <taxon>Cimicomorpha</taxon>
        <taxon>Miridae</taxon>
        <taxon>Mirini</taxon>
        <taxon>Lygus</taxon>
    </lineage>
</organism>
<dbReference type="GO" id="GO:1990904">
    <property type="term" value="C:ribonucleoprotein complex"/>
    <property type="evidence" value="ECO:0007669"/>
    <property type="project" value="UniProtKB-KW"/>
</dbReference>
<evidence type="ECO:0000256" key="3">
    <source>
        <dbReference type="ARBA" id="ARBA00022692"/>
    </source>
</evidence>
<evidence type="ECO:0000256" key="4">
    <source>
        <dbReference type="ARBA" id="ARBA00022824"/>
    </source>
</evidence>
<evidence type="ECO:0000256" key="2">
    <source>
        <dbReference type="ARBA" id="ARBA00004240"/>
    </source>
</evidence>
<dbReference type="Pfam" id="PF02889">
    <property type="entry name" value="Sec63"/>
    <property type="match status" value="1"/>
</dbReference>
<dbReference type="PANTHER" id="PTHR24075">
    <property type="entry name" value="SEC63 DOMAIN-CONTAINING"/>
    <property type="match status" value="1"/>
</dbReference>
<dbReference type="EMBL" id="GDHC01015692">
    <property type="protein sequence ID" value="JAQ02937.1"/>
    <property type="molecule type" value="Transcribed_RNA"/>
</dbReference>
<evidence type="ECO:0000256" key="5">
    <source>
        <dbReference type="ARBA" id="ARBA00022989"/>
    </source>
</evidence>
<feature type="domain" description="SEC63" evidence="8">
    <location>
        <begin position="10"/>
        <end position="125"/>
    </location>
</feature>
<dbReference type="GO" id="GO:0004386">
    <property type="term" value="F:helicase activity"/>
    <property type="evidence" value="ECO:0007669"/>
    <property type="project" value="UniProtKB-KW"/>
</dbReference>
<dbReference type="EMBL" id="GBHO01006123">
    <property type="protein sequence ID" value="JAG37481.1"/>
    <property type="molecule type" value="Transcribed_RNA"/>
</dbReference>
<keyword evidence="4" id="KW-0256">Endoplasmic reticulum</keyword>
<keyword evidence="10" id="KW-0347">Helicase</keyword>
<dbReference type="Gene3D" id="2.60.40.150">
    <property type="entry name" value="C2 domain"/>
    <property type="match status" value="1"/>
</dbReference>
<reference evidence="10" key="3">
    <citation type="journal article" date="2016" name="Gigascience">
        <title>De novo construction of an expanded transcriptome assembly for the western tarnished plant bug, Lygus hesperus.</title>
        <authorList>
            <person name="Tassone E.E."/>
            <person name="Geib S.M."/>
            <person name="Hall B."/>
            <person name="Fabrick J.A."/>
            <person name="Brent C.S."/>
            <person name="Hull J.J."/>
        </authorList>
    </citation>
    <scope>NUCLEOTIDE SEQUENCE</scope>
</reference>
<dbReference type="GO" id="GO:0016020">
    <property type="term" value="C:membrane"/>
    <property type="evidence" value="ECO:0007669"/>
    <property type="project" value="UniProtKB-SubCell"/>
</dbReference>
<accession>A0A0A9Z0U1</accession>
<protein>
    <submittedName>
        <fullName evidence="10">U5 small nuclear ribonucleoprotein helicase</fullName>
    </submittedName>
</protein>
<dbReference type="InterPro" id="IPR014756">
    <property type="entry name" value="Ig_E-set"/>
</dbReference>
<keyword evidence="5" id="KW-1133">Transmembrane helix</keyword>
<keyword evidence="7" id="KW-0143">Chaperone</keyword>
<dbReference type="InterPro" id="IPR035892">
    <property type="entry name" value="C2_domain_sf"/>
</dbReference>
<gene>
    <name evidence="10" type="primary">SNRNP200</name>
    <name evidence="9" type="ORF">CM83_100113</name>
    <name evidence="10" type="ORF">g.25389</name>
</gene>
<dbReference type="GO" id="GO:0003723">
    <property type="term" value="F:RNA binding"/>
    <property type="evidence" value="ECO:0007669"/>
    <property type="project" value="TreeGrafter"/>
</dbReference>
<reference evidence="9" key="1">
    <citation type="journal article" date="2014" name="PLoS ONE">
        <title>Transcriptome-Based Identification of ABC Transporters in the Western Tarnished Plant Bug Lygus hesperus.</title>
        <authorList>
            <person name="Hull J.J."/>
            <person name="Chaney K."/>
            <person name="Geib S.M."/>
            <person name="Fabrick J.A."/>
            <person name="Brent C.S."/>
            <person name="Walsh D."/>
            <person name="Lavine L.C."/>
        </authorList>
    </citation>
    <scope>NUCLEOTIDE SEQUENCE</scope>
</reference>
<name>A0A0A9Z0U1_LYGHE</name>
<evidence type="ECO:0000256" key="1">
    <source>
        <dbReference type="ARBA" id="ARBA00004141"/>
    </source>
</evidence>
<evidence type="ECO:0000313" key="10">
    <source>
        <dbReference type="EMBL" id="JAQ02937.1"/>
    </source>
</evidence>
<dbReference type="SUPFAM" id="SSF81296">
    <property type="entry name" value="E set domains"/>
    <property type="match status" value="1"/>
</dbReference>